<organism evidence="1">
    <name type="scientific">marine sediment metagenome</name>
    <dbReference type="NCBI Taxonomy" id="412755"/>
    <lineage>
        <taxon>unclassified sequences</taxon>
        <taxon>metagenomes</taxon>
        <taxon>ecological metagenomes</taxon>
    </lineage>
</organism>
<accession>A0A0F9PHD3</accession>
<comment type="caution">
    <text evidence="1">The sequence shown here is derived from an EMBL/GenBank/DDBJ whole genome shotgun (WGS) entry which is preliminary data.</text>
</comment>
<evidence type="ECO:0000313" key="1">
    <source>
        <dbReference type="EMBL" id="KKN31240.1"/>
    </source>
</evidence>
<gene>
    <name evidence="1" type="ORF">LCGC14_0825840</name>
</gene>
<dbReference type="AlphaFoldDB" id="A0A0F9PHD3"/>
<dbReference type="EMBL" id="LAZR01002345">
    <property type="protein sequence ID" value="KKN31240.1"/>
    <property type="molecule type" value="Genomic_DNA"/>
</dbReference>
<name>A0A0F9PHD3_9ZZZZ</name>
<proteinExistence type="predicted"/>
<protein>
    <submittedName>
        <fullName evidence="1">Uncharacterized protein</fullName>
    </submittedName>
</protein>
<sequence length="180" mass="18837">MSQIQLLYAGTYDNIDNAWVMPATVLAGSGTGVAATTACFFSGPGGCVITDVYYIQRAAIVDLAADVYLGLRIRYSSDGGASFTTIDPFPLIANADCPFYWDDAPTGESIDFVLDTPVKAFTYVGAGAGGLNADNTLADVVVPANVHVLIELGPVESGALVDIPATFDSMDCLVYGFLKD</sequence>
<reference evidence="1" key="1">
    <citation type="journal article" date="2015" name="Nature">
        <title>Complex archaea that bridge the gap between prokaryotes and eukaryotes.</title>
        <authorList>
            <person name="Spang A."/>
            <person name="Saw J.H."/>
            <person name="Jorgensen S.L."/>
            <person name="Zaremba-Niedzwiedzka K."/>
            <person name="Martijn J."/>
            <person name="Lind A.E."/>
            <person name="van Eijk R."/>
            <person name="Schleper C."/>
            <person name="Guy L."/>
            <person name="Ettema T.J."/>
        </authorList>
    </citation>
    <scope>NUCLEOTIDE SEQUENCE</scope>
</reference>